<organism evidence="2 3">
    <name type="scientific">Mumia flava</name>
    <dbReference type="NCBI Taxonomy" id="1348852"/>
    <lineage>
        <taxon>Bacteria</taxon>
        <taxon>Bacillati</taxon>
        <taxon>Actinomycetota</taxon>
        <taxon>Actinomycetes</taxon>
        <taxon>Propionibacteriales</taxon>
        <taxon>Nocardioidaceae</taxon>
        <taxon>Mumia</taxon>
    </lineage>
</organism>
<reference evidence="2 3" key="1">
    <citation type="submission" date="2017-11" db="EMBL/GenBank/DDBJ databases">
        <title>Genomic Encyclopedia of Archaeal and Bacterial Type Strains, Phase II (KMG-II): From Individual Species to Whole Genera.</title>
        <authorList>
            <person name="Goeker M."/>
        </authorList>
    </citation>
    <scope>NUCLEOTIDE SEQUENCE [LARGE SCALE GENOMIC DNA]</scope>
    <source>
        <strain evidence="2 3">DSM 27763</strain>
    </source>
</reference>
<dbReference type="AlphaFoldDB" id="A0A0B2BAI1"/>
<dbReference type="InterPro" id="IPR050471">
    <property type="entry name" value="AB_hydrolase"/>
</dbReference>
<keyword evidence="3" id="KW-1185">Reference proteome</keyword>
<dbReference type="PANTHER" id="PTHR43433">
    <property type="entry name" value="HYDROLASE, ALPHA/BETA FOLD FAMILY PROTEIN"/>
    <property type="match status" value="1"/>
</dbReference>
<evidence type="ECO:0000259" key="1">
    <source>
        <dbReference type="Pfam" id="PF12697"/>
    </source>
</evidence>
<dbReference type="Gene3D" id="3.40.50.1820">
    <property type="entry name" value="alpha/beta hydrolase"/>
    <property type="match status" value="1"/>
</dbReference>
<protein>
    <submittedName>
        <fullName evidence="2">Pimeloyl-ACP methyl ester carboxylesterase</fullName>
    </submittedName>
</protein>
<evidence type="ECO:0000313" key="3">
    <source>
        <dbReference type="Proteomes" id="UP000230842"/>
    </source>
</evidence>
<dbReference type="Proteomes" id="UP000230842">
    <property type="component" value="Unassembled WGS sequence"/>
</dbReference>
<comment type="caution">
    <text evidence="2">The sequence shown here is derived from an EMBL/GenBank/DDBJ whole genome shotgun (WGS) entry which is preliminary data.</text>
</comment>
<dbReference type="PANTHER" id="PTHR43433:SF5">
    <property type="entry name" value="AB HYDROLASE-1 DOMAIN-CONTAINING PROTEIN"/>
    <property type="match status" value="1"/>
</dbReference>
<name>A0A0B2BAI1_9ACTN</name>
<dbReference type="GO" id="GO:0046503">
    <property type="term" value="P:glycerolipid catabolic process"/>
    <property type="evidence" value="ECO:0007669"/>
    <property type="project" value="TreeGrafter"/>
</dbReference>
<proteinExistence type="predicted"/>
<dbReference type="InterPro" id="IPR000073">
    <property type="entry name" value="AB_hydrolase_1"/>
</dbReference>
<feature type="domain" description="AB hydrolase-1" evidence="1">
    <location>
        <begin position="38"/>
        <end position="247"/>
    </location>
</feature>
<dbReference type="GO" id="GO:0004806">
    <property type="term" value="F:triacylglycerol lipase activity"/>
    <property type="evidence" value="ECO:0007669"/>
    <property type="project" value="TreeGrafter"/>
</dbReference>
<dbReference type="Pfam" id="PF12697">
    <property type="entry name" value="Abhydrolase_6"/>
    <property type="match status" value="1"/>
</dbReference>
<dbReference type="InterPro" id="IPR029058">
    <property type="entry name" value="AB_hydrolase_fold"/>
</dbReference>
<gene>
    <name evidence="2" type="ORF">CLV56_3963</name>
</gene>
<accession>A0A0B2BAI1</accession>
<sequence length="265" mass="27021">MPTTTAPDGTALSYETTGAGPALVLVDGAMCHRGGGPMRAVAAAVSDRFTVTAYDRRGRGESTDTTPYDVHREIEDLRTVIAATGGRAAVYGMSSGAVLALRAAAVAPEISALALYEPPLLGELDDEETTAQAAAYTRTLSAALTSGRPGDAVAAFLRSVGAPADAVEGMRTSPAWDAMVSIAPTLAYDDTLMGDGRVPPDVARDVTVPTLVMTGSESPLGLQRAAEATAVAIGAAELVTLPDQTHDVDPGVLASALTRFLHGSA</sequence>
<dbReference type="EMBL" id="PGEZ01000003">
    <property type="protein sequence ID" value="PJJ48259.1"/>
    <property type="molecule type" value="Genomic_DNA"/>
</dbReference>
<dbReference type="RefSeq" id="WP_039355825.1">
    <property type="nucleotide sequence ID" value="NZ_PGEZ01000003.1"/>
</dbReference>
<dbReference type="OrthoDB" id="63519at2"/>
<dbReference type="SUPFAM" id="SSF53474">
    <property type="entry name" value="alpha/beta-Hydrolases"/>
    <property type="match status" value="1"/>
</dbReference>
<evidence type="ECO:0000313" key="2">
    <source>
        <dbReference type="EMBL" id="PJJ48259.1"/>
    </source>
</evidence>